<feature type="compositionally biased region" description="Basic and acidic residues" evidence="1">
    <location>
        <begin position="474"/>
        <end position="487"/>
    </location>
</feature>
<evidence type="ECO:0000313" key="4">
    <source>
        <dbReference type="Proteomes" id="UP001497453"/>
    </source>
</evidence>
<dbReference type="InterPro" id="IPR051494">
    <property type="entry name" value="BSD_domain-containing"/>
</dbReference>
<dbReference type="Pfam" id="PF03909">
    <property type="entry name" value="BSD"/>
    <property type="match status" value="1"/>
</dbReference>
<evidence type="ECO:0000256" key="1">
    <source>
        <dbReference type="SAM" id="MobiDB-lite"/>
    </source>
</evidence>
<keyword evidence="4" id="KW-1185">Reference proteome</keyword>
<sequence>MNFLDTYDISTPTTPPAETQQAEQSLNEEVTQVVGQLSRFWGGFRKQSQAAFEAAKKDLTEVVSQAQSEITKLTSEIPTSTSTSEVTPRHTDETSTGEHIPETSQEESVDDTVTPEQDTSTSAGPSQSGHTRSESQNLFSRLQASLPPTLVSTIQSQLPEALKQPASIDFTQLRTTLTSEFQRVQGVTRSQAEEYVHKSESLLREAGEFLKEAVKVVPPEEGGSVAPAGALWDGTDIWMLPEMGLSSTTSKGKGKERERTSTSSGRPSIDGLRAVATRAEALLKQLKHDPEVLRVDPSADEKASKLFEAWKQGKVATKEGGIAGNEWQTAIQAALDDAADREALKATIDTLVPSDISEQEFWTRYFFRVHQVEQEEERRKALIQGTIENEEDFSWEDDEDEATSPTTAKPKLQDVKAEGIERSSDLAGSLSTLKATSDKPDDHLLSPDLQDSRRQSSEDSYDVVSSQVSTNGETKVERTEKDKGSREDDADSDWE</sequence>
<feature type="compositionally biased region" description="Basic and acidic residues" evidence="1">
    <location>
        <begin position="436"/>
        <end position="457"/>
    </location>
</feature>
<gene>
    <name evidence="3" type="ORF">GFSPODELE1_LOCUS6519</name>
</gene>
<dbReference type="EMBL" id="OZ037947">
    <property type="protein sequence ID" value="CAL1707755.1"/>
    <property type="molecule type" value="Genomic_DNA"/>
</dbReference>
<feature type="compositionally biased region" description="Basic and acidic residues" evidence="1">
    <location>
        <begin position="411"/>
        <end position="424"/>
    </location>
</feature>
<dbReference type="SUPFAM" id="SSF140383">
    <property type="entry name" value="BSD domain-like"/>
    <property type="match status" value="1"/>
</dbReference>
<proteinExistence type="predicted"/>
<name>A0ABP1DIU4_9APHY</name>
<dbReference type="Gene3D" id="1.10.3970.10">
    <property type="entry name" value="BSD domain"/>
    <property type="match status" value="1"/>
</dbReference>
<feature type="domain" description="BSD" evidence="2">
    <location>
        <begin position="340"/>
        <end position="373"/>
    </location>
</feature>
<dbReference type="InterPro" id="IPR035925">
    <property type="entry name" value="BSD_dom_sf"/>
</dbReference>
<feature type="compositionally biased region" description="Polar residues" evidence="1">
    <location>
        <begin position="114"/>
        <end position="136"/>
    </location>
</feature>
<protein>
    <recommendedName>
        <fullName evidence="2">BSD domain-containing protein</fullName>
    </recommendedName>
</protein>
<feature type="compositionally biased region" description="Polar residues" evidence="1">
    <location>
        <begin position="463"/>
        <end position="473"/>
    </location>
</feature>
<reference evidence="4" key="1">
    <citation type="submission" date="2024-04" db="EMBL/GenBank/DDBJ databases">
        <authorList>
            <person name="Shaw F."/>
            <person name="Minotto A."/>
        </authorList>
    </citation>
    <scope>NUCLEOTIDE SEQUENCE [LARGE SCALE GENOMIC DNA]</scope>
</reference>
<dbReference type="PANTHER" id="PTHR16019">
    <property type="entry name" value="SYNAPSE-ASSOCIATED PROTEIN"/>
    <property type="match status" value="1"/>
</dbReference>
<feature type="compositionally biased region" description="Acidic residues" evidence="1">
    <location>
        <begin position="389"/>
        <end position="402"/>
    </location>
</feature>
<accession>A0ABP1DIU4</accession>
<feature type="region of interest" description="Disordered" evidence="1">
    <location>
        <begin position="1"/>
        <end position="28"/>
    </location>
</feature>
<dbReference type="InterPro" id="IPR005607">
    <property type="entry name" value="BSD_dom"/>
</dbReference>
<evidence type="ECO:0000313" key="3">
    <source>
        <dbReference type="EMBL" id="CAL1707755.1"/>
    </source>
</evidence>
<dbReference type="PANTHER" id="PTHR16019:SF5">
    <property type="entry name" value="BSD DOMAIN-CONTAINING PROTEIN 1"/>
    <property type="match status" value="1"/>
</dbReference>
<feature type="compositionally biased region" description="Polar residues" evidence="1">
    <location>
        <begin position="62"/>
        <end position="73"/>
    </location>
</feature>
<organism evidence="3 4">
    <name type="scientific">Somion occarium</name>
    <dbReference type="NCBI Taxonomy" id="3059160"/>
    <lineage>
        <taxon>Eukaryota</taxon>
        <taxon>Fungi</taxon>
        <taxon>Dikarya</taxon>
        <taxon>Basidiomycota</taxon>
        <taxon>Agaricomycotina</taxon>
        <taxon>Agaricomycetes</taxon>
        <taxon>Polyporales</taxon>
        <taxon>Cerrenaceae</taxon>
        <taxon>Somion</taxon>
    </lineage>
</organism>
<feature type="region of interest" description="Disordered" evidence="1">
    <location>
        <begin position="389"/>
        <end position="495"/>
    </location>
</feature>
<dbReference type="PROSITE" id="PS50858">
    <property type="entry name" value="BSD"/>
    <property type="match status" value="1"/>
</dbReference>
<feature type="compositionally biased region" description="Low complexity" evidence="1">
    <location>
        <begin position="74"/>
        <end position="86"/>
    </location>
</feature>
<feature type="region of interest" description="Disordered" evidence="1">
    <location>
        <begin position="61"/>
        <end position="136"/>
    </location>
</feature>
<evidence type="ECO:0000259" key="2">
    <source>
        <dbReference type="PROSITE" id="PS50858"/>
    </source>
</evidence>
<feature type="region of interest" description="Disordered" evidence="1">
    <location>
        <begin position="244"/>
        <end position="269"/>
    </location>
</feature>
<dbReference type="Proteomes" id="UP001497453">
    <property type="component" value="Chromosome 4"/>
</dbReference>